<evidence type="ECO:0000313" key="20">
    <source>
        <dbReference type="Ensembl" id="ENSSRHP00000059430.1"/>
    </source>
</evidence>
<feature type="coiled-coil region" evidence="16">
    <location>
        <begin position="988"/>
        <end position="1058"/>
    </location>
</feature>
<feature type="chain" id="PRO_5025590691" description="SUN domain-containing ossification factor" evidence="18">
    <location>
        <begin position="24"/>
        <end position="1317"/>
    </location>
</feature>
<dbReference type="Gene3D" id="2.60.120.260">
    <property type="entry name" value="Galactose-binding domain-like"/>
    <property type="match status" value="1"/>
</dbReference>
<keyword evidence="7" id="KW-1133">Transmembrane helix</keyword>
<feature type="domain" description="SUN" evidence="19">
    <location>
        <begin position="314"/>
        <end position="474"/>
    </location>
</feature>
<feature type="compositionally biased region" description="Polar residues" evidence="17">
    <location>
        <begin position="550"/>
        <end position="561"/>
    </location>
</feature>
<feature type="compositionally biased region" description="Polar residues" evidence="17">
    <location>
        <begin position="728"/>
        <end position="746"/>
    </location>
</feature>
<evidence type="ECO:0000256" key="8">
    <source>
        <dbReference type="ARBA" id="ARBA00023054"/>
    </source>
</evidence>
<feature type="compositionally biased region" description="Basic and acidic residues" evidence="17">
    <location>
        <begin position="70"/>
        <end position="82"/>
    </location>
</feature>
<proteinExistence type="predicted"/>
<sequence length="1317" mass="145340">MKKLRVLLLCAVLALLCWHSCHHVYCSEEISSGPGLPAQDDSRYATQEPGADEKVEEERATHTQSSYDVGLEKERAALKETSLHSQDAPLEEKHKQTVNLEEVLEEPQIQLESALPVLEQQQQQEQQPEPQSTQQSDQQQSAQPPTLAQPQTAPPLSQPQPDPETLQPTATEDQAAHTSAALTPPQTDPHREDPSAPPAEIQKSPKSASPTSVTSSESSSSVVEENAEKQAENQSATLGVQSTETSVDPTATLLPSELDLTELGQTASIPPPTKSQQVMDHEGATDPPVPSKEDIPTFDEWKKKVMEVEEKKSQSMHTSSNGSPHPVKKVQKNFKNNYASVECGAKILSANNEAKSTSAILMENMDLYMLNPCSTKIWFVIELCEPIQVKQLDIANFELFSSTPKDFLVSISDRYPTNKWIKLGTFHARDERTVQSFPLDEQLYAKYVKVELLSHFGSEHYCPLSLIRVFGTSMVEEYDEIADSQYTSERAEYLDEDYDYPPGYLPSEDKTSKNLLGSATNAILNMVNNIAANVLGGNPELEDGAEMEGNVSTGTENVTQVSTETPLTPEPTPTEQPSTLDILELDPTLVKEDLKVPVPEAPSEPPPEENRIVILIEEEEEATQPTVTLLEEEREEEKRLEEMWERESATYCGHLSTLSCLASLHEHFYCYCSAALALQRQRRDRRHKAQHTHTETDTQTTPQQSLPDTTPTQEPPAPSEKLPETERPSQAQAERISPTETVATLPQSSSGESVVSEQVRPPEMILLEPSRTSTLPPHSFSDTPTQNIPESLPTGEPVDQHPQYLVDIPETRTPVSSYSSTSSLLSPSAASSPLSSTTTEPLSPETDPPKLELPVLTKEQTVQPLPTHTRPAEIPPPTELPVPLPEASDNGRAAGVEDPHHSAVASQLELSEAPLSQQEETVDDILLPHRTAGEFYAEQQHSVEMGHGNGNGNGNQVHGSNQKESVFMRLNNRIKALEMNMSLSSRYLEELSQRYRKQMEEMQRAFNKTIIKLQNTSRIAEEQDQKQTESIQMLQSQLENATKIMLNLSATVAQLQREVSDRQSYLVLSLILCLTLGLLLCMQCCRSSPSHNTSSSIPMSNHYPSPKRCFSSYDDMSLKRRVSCPLVRSKSFQLPTSEVGPDDLYIVEPLRFSPEKKKKRCKTKGGDRVETLRASIPSATGVNGQPRCNGESSSFQFLPSTCNGFVSTSSCASEGSSESSASTLSEESFSSAPSMNGHDPNLCNGEPPPTFPPAKSKMEKRSLKRRKSKNAEQQETPRVGEILQLPVTVMPTLEELMKGKANLGVATFGRTAVMGRV</sequence>
<evidence type="ECO:0000256" key="15">
    <source>
        <dbReference type="ARBA" id="ARBA00081911"/>
    </source>
</evidence>
<dbReference type="PANTHER" id="PTHR12953:SF0">
    <property type="entry name" value="SUN DOMAIN-CONTAINING OSSIFICATION FACTOR"/>
    <property type="match status" value="1"/>
</dbReference>
<evidence type="ECO:0000256" key="9">
    <source>
        <dbReference type="ARBA" id="ARBA00023136"/>
    </source>
</evidence>
<evidence type="ECO:0000256" key="13">
    <source>
        <dbReference type="ARBA" id="ARBA00067685"/>
    </source>
</evidence>
<feature type="region of interest" description="Disordered" evidence="17">
    <location>
        <begin position="683"/>
        <end position="801"/>
    </location>
</feature>
<keyword evidence="9" id="KW-0472">Membrane</keyword>
<dbReference type="InterPro" id="IPR008979">
    <property type="entry name" value="Galactose-bd-like_sf"/>
</dbReference>
<evidence type="ECO:0000256" key="4">
    <source>
        <dbReference type="ARBA" id="ARBA00022729"/>
    </source>
</evidence>
<dbReference type="SUPFAM" id="SSF49785">
    <property type="entry name" value="Galactose-binding domain-like"/>
    <property type="match status" value="1"/>
</dbReference>
<evidence type="ECO:0000256" key="5">
    <source>
        <dbReference type="ARBA" id="ARBA00022824"/>
    </source>
</evidence>
<gene>
    <name evidence="20" type="primary">suco</name>
</gene>
<keyword evidence="21" id="KW-1185">Reference proteome</keyword>
<feature type="region of interest" description="Disordered" evidence="17">
    <location>
        <begin position="539"/>
        <end position="578"/>
    </location>
</feature>
<evidence type="ECO:0000256" key="3">
    <source>
        <dbReference type="ARBA" id="ARBA00022692"/>
    </source>
</evidence>
<evidence type="ECO:0000256" key="12">
    <source>
        <dbReference type="ARBA" id="ARBA00055064"/>
    </source>
</evidence>
<feature type="compositionally biased region" description="Low complexity" evidence="17">
    <location>
        <begin position="1213"/>
        <end position="1234"/>
    </location>
</feature>
<feature type="compositionally biased region" description="Polar residues" evidence="17">
    <location>
        <begin position="263"/>
        <end position="278"/>
    </location>
</feature>
<dbReference type="GO" id="GO:0046850">
    <property type="term" value="P:regulation of bone remodeling"/>
    <property type="evidence" value="ECO:0007669"/>
    <property type="project" value="TreeGrafter"/>
</dbReference>
<dbReference type="InterPro" id="IPR045120">
    <property type="entry name" value="Suco/Slp1-like"/>
</dbReference>
<feature type="region of interest" description="Disordered" evidence="17">
    <location>
        <begin position="119"/>
        <end position="295"/>
    </location>
</feature>
<feature type="compositionally biased region" description="Low complexity" evidence="17">
    <location>
        <begin position="813"/>
        <end position="845"/>
    </location>
</feature>
<feature type="compositionally biased region" description="Low complexity" evidence="17">
    <location>
        <begin position="119"/>
        <end position="151"/>
    </location>
</feature>
<dbReference type="InterPro" id="IPR012919">
    <property type="entry name" value="SUN_dom"/>
</dbReference>
<keyword evidence="10" id="KW-0325">Glycoprotein</keyword>
<dbReference type="Proteomes" id="UP000472270">
    <property type="component" value="Unassembled WGS sequence"/>
</dbReference>
<keyword evidence="8 16" id="KW-0175">Coiled coil</keyword>
<feature type="region of interest" description="Disordered" evidence="17">
    <location>
        <begin position="1213"/>
        <end position="1279"/>
    </location>
</feature>
<organism evidence="20 21">
    <name type="scientific">Sinocyclocheilus rhinocerous</name>
    <dbReference type="NCBI Taxonomy" id="307959"/>
    <lineage>
        <taxon>Eukaryota</taxon>
        <taxon>Metazoa</taxon>
        <taxon>Chordata</taxon>
        <taxon>Craniata</taxon>
        <taxon>Vertebrata</taxon>
        <taxon>Euteleostomi</taxon>
        <taxon>Actinopterygii</taxon>
        <taxon>Neopterygii</taxon>
        <taxon>Teleostei</taxon>
        <taxon>Ostariophysi</taxon>
        <taxon>Cypriniformes</taxon>
        <taxon>Cyprinidae</taxon>
        <taxon>Cyprininae</taxon>
        <taxon>Sinocyclocheilus</taxon>
    </lineage>
</organism>
<dbReference type="GO" id="GO:0001503">
    <property type="term" value="P:ossification"/>
    <property type="evidence" value="ECO:0007669"/>
    <property type="project" value="UniProtKB-KW"/>
</dbReference>
<feature type="region of interest" description="Disordered" evidence="17">
    <location>
        <begin position="31"/>
        <end position="96"/>
    </location>
</feature>
<dbReference type="FunFam" id="2.60.120.260:FF:000024">
    <property type="entry name" value="SUN domain containing ossification factor"/>
    <property type="match status" value="1"/>
</dbReference>
<feature type="compositionally biased region" description="Pro residues" evidence="17">
    <location>
        <begin position="152"/>
        <end position="162"/>
    </location>
</feature>
<keyword evidence="2" id="KW-0597">Phosphoprotein</keyword>
<dbReference type="Pfam" id="PF07738">
    <property type="entry name" value="Sad1_UNC"/>
    <property type="match status" value="1"/>
</dbReference>
<keyword evidence="1" id="KW-0217">Developmental protein</keyword>
<evidence type="ECO:0000256" key="1">
    <source>
        <dbReference type="ARBA" id="ARBA00022473"/>
    </source>
</evidence>
<keyword evidence="3" id="KW-0812">Transmembrane</keyword>
<evidence type="ECO:0000259" key="19">
    <source>
        <dbReference type="PROSITE" id="PS51469"/>
    </source>
</evidence>
<feature type="compositionally biased region" description="Basic and acidic residues" evidence="17">
    <location>
        <begin position="51"/>
        <end position="61"/>
    </location>
</feature>
<feature type="signal peptide" evidence="18">
    <location>
        <begin position="1"/>
        <end position="23"/>
    </location>
</feature>
<name>A0A673K4W1_9TELE</name>
<dbReference type="PANTHER" id="PTHR12953">
    <property type="entry name" value="MEMBRANE PROTEIN CH1 RELATED"/>
    <property type="match status" value="1"/>
</dbReference>
<keyword evidence="4 18" id="KW-0732">Signal</keyword>
<comment type="function">
    <text evidence="12">Required for bone modeling during late embryogenesis. Regulates type I collagen synthesis in osteoblasts during their postnatal maturation.</text>
</comment>
<evidence type="ECO:0000256" key="10">
    <source>
        <dbReference type="ARBA" id="ARBA00023180"/>
    </source>
</evidence>
<feature type="compositionally biased region" description="Pro residues" evidence="17">
    <location>
        <begin position="873"/>
        <end position="884"/>
    </location>
</feature>
<keyword evidence="6" id="KW-0892">Osteogenesis</keyword>
<feature type="compositionally biased region" description="Low complexity" evidence="17">
    <location>
        <begin position="747"/>
        <end position="759"/>
    </location>
</feature>
<evidence type="ECO:0000256" key="2">
    <source>
        <dbReference type="ARBA" id="ARBA00022553"/>
    </source>
</evidence>
<feature type="compositionally biased region" description="Low complexity" evidence="17">
    <location>
        <begin position="204"/>
        <end position="224"/>
    </location>
</feature>
<evidence type="ECO:0000313" key="21">
    <source>
        <dbReference type="Proteomes" id="UP000472270"/>
    </source>
</evidence>
<accession>A0A673K4W1</accession>
<dbReference type="Ensembl" id="ENSSRHT00000061089.1">
    <property type="protein sequence ID" value="ENSSRHP00000059430.1"/>
    <property type="gene ID" value="ENSSRHG00000029771.1"/>
</dbReference>
<dbReference type="GO" id="GO:0030867">
    <property type="term" value="C:rough endoplasmic reticulum membrane"/>
    <property type="evidence" value="ECO:0007669"/>
    <property type="project" value="UniProtKB-SubCell"/>
</dbReference>
<reference evidence="20" key="1">
    <citation type="submission" date="2025-08" db="UniProtKB">
        <authorList>
            <consortium name="Ensembl"/>
        </authorList>
    </citation>
    <scope>IDENTIFICATION</scope>
</reference>
<evidence type="ECO:0000256" key="6">
    <source>
        <dbReference type="ARBA" id="ARBA00022855"/>
    </source>
</evidence>
<comment type="subcellular location">
    <subcellularLocation>
        <location evidence="11">Rough endoplasmic reticulum membrane</location>
        <topology evidence="11">Single-pass type I membrane protein</topology>
    </subcellularLocation>
</comment>
<feature type="compositionally biased region" description="Polar residues" evidence="17">
    <location>
        <begin position="166"/>
        <end position="185"/>
    </location>
</feature>
<feature type="compositionally biased region" description="Polar residues" evidence="17">
    <location>
        <begin position="770"/>
        <end position="789"/>
    </location>
</feature>
<evidence type="ECO:0000256" key="18">
    <source>
        <dbReference type="SAM" id="SignalP"/>
    </source>
</evidence>
<dbReference type="GO" id="GO:0034975">
    <property type="term" value="P:protein folding in endoplasmic reticulum"/>
    <property type="evidence" value="ECO:0007669"/>
    <property type="project" value="TreeGrafter"/>
</dbReference>
<evidence type="ECO:0000256" key="11">
    <source>
        <dbReference type="ARBA" id="ARBA00034697"/>
    </source>
</evidence>
<evidence type="ECO:0000256" key="17">
    <source>
        <dbReference type="SAM" id="MobiDB-lite"/>
    </source>
</evidence>
<reference evidence="20" key="2">
    <citation type="submission" date="2025-09" db="UniProtKB">
        <authorList>
            <consortium name="Ensembl"/>
        </authorList>
    </citation>
    <scope>IDENTIFICATION</scope>
</reference>
<keyword evidence="5" id="KW-0256">Endoplasmic reticulum</keyword>
<feature type="region of interest" description="Disordered" evidence="17">
    <location>
        <begin position="813"/>
        <end position="897"/>
    </location>
</feature>
<feature type="compositionally biased region" description="Polar residues" evidence="17">
    <location>
        <begin position="232"/>
        <end position="249"/>
    </location>
</feature>
<evidence type="ECO:0000256" key="7">
    <source>
        <dbReference type="ARBA" id="ARBA00022989"/>
    </source>
</evidence>
<dbReference type="PROSITE" id="PS51469">
    <property type="entry name" value="SUN"/>
    <property type="match status" value="1"/>
</dbReference>
<protein>
    <recommendedName>
        <fullName evidence="13">SUN domain-containing ossification factor</fullName>
    </recommendedName>
    <alternativeName>
        <fullName evidence="15">Membrane protein CH1</fullName>
    </alternativeName>
    <alternativeName>
        <fullName evidence="14">SUN-like protein 1</fullName>
    </alternativeName>
</protein>
<evidence type="ECO:0000256" key="16">
    <source>
        <dbReference type="SAM" id="Coils"/>
    </source>
</evidence>
<evidence type="ECO:0000256" key="14">
    <source>
        <dbReference type="ARBA" id="ARBA00075366"/>
    </source>
</evidence>